<accession>A0A7D7J442</accession>
<dbReference type="InterPro" id="IPR004211">
    <property type="entry name" value="Endonuclease_7"/>
</dbReference>
<gene>
    <name evidence="1" type="ORF">phiB1_1_24</name>
</gene>
<dbReference type="InterPro" id="IPR038563">
    <property type="entry name" value="Endonuclease_7_sf"/>
</dbReference>
<organism evidence="1 2">
    <name type="scientific">Pseudomonas phage phiB1_1</name>
    <dbReference type="NCBI Taxonomy" id="2755402"/>
    <lineage>
        <taxon>Viruses</taxon>
        <taxon>Duplodnaviria</taxon>
        <taxon>Heunggongvirae</taxon>
        <taxon>Uroviricota</taxon>
        <taxon>Caudoviricetes</taxon>
        <taxon>Autographivirales</taxon>
        <taxon>Autoscriptoviridae</taxon>
        <taxon>Krylovirinae</taxon>
        <taxon>Torinorumvirus</taxon>
        <taxon>Torinorumvirus B11</taxon>
    </lineage>
</organism>
<proteinExistence type="predicted"/>
<protein>
    <submittedName>
        <fullName evidence="1">HNH endonuclease motif protein</fullName>
    </submittedName>
</protein>
<dbReference type="Gene3D" id="3.40.1800.10">
    <property type="entry name" value="His-Me finger endonucleases"/>
    <property type="match status" value="1"/>
</dbReference>
<reference evidence="1 2" key="1">
    <citation type="submission" date="2020-04" db="EMBL/GenBank/DDBJ databases">
        <authorList>
            <person name="Martino G."/>
            <person name="Holtappels D."/>
            <person name="Wagemans J."/>
            <person name="Lavigne R."/>
            <person name="Turina M."/>
            <person name="Ciuffo M."/>
        </authorList>
    </citation>
    <scope>NUCLEOTIDE SEQUENCE [LARGE SCALE GENOMIC DNA]</scope>
</reference>
<keyword evidence="2" id="KW-1185">Reference proteome</keyword>
<keyword evidence="1" id="KW-0255">Endonuclease</keyword>
<keyword evidence="1" id="KW-0378">Hydrolase</keyword>
<keyword evidence="1" id="KW-0540">Nuclease</keyword>
<evidence type="ECO:0000313" key="2">
    <source>
        <dbReference type="Proteomes" id="UP000515318"/>
    </source>
</evidence>
<dbReference type="InterPro" id="IPR044925">
    <property type="entry name" value="His-Me_finger_sf"/>
</dbReference>
<dbReference type="GO" id="GO:0004519">
    <property type="term" value="F:endonuclease activity"/>
    <property type="evidence" value="ECO:0007669"/>
    <property type="project" value="UniProtKB-KW"/>
</dbReference>
<dbReference type="Pfam" id="PF02945">
    <property type="entry name" value="Endonuclease_7"/>
    <property type="match status" value="1"/>
</dbReference>
<sequence length="173" mass="19025">MSELPTLQTLPALQADEVQVLREAVPARSALKPIPRTNMKAMTVKLLKDQGGLCLLCKCRIDLSIPREGVLDHCHESGEVRGVLHRSCNAAEGKVANAAGRWGAKGMSYALIVPWLENLLAYYKKDGTGYMYPTHKTPEQKAVAARLKRNSQAAARRATAKVKTMSFKPKVQE</sequence>
<dbReference type="EMBL" id="MT354570">
    <property type="protein sequence ID" value="QMP84051.1"/>
    <property type="molecule type" value="Genomic_DNA"/>
</dbReference>
<evidence type="ECO:0000313" key="1">
    <source>
        <dbReference type="EMBL" id="QMP84051.1"/>
    </source>
</evidence>
<name>A0A7D7J442_9CAUD</name>
<dbReference type="SUPFAM" id="SSF54060">
    <property type="entry name" value="His-Me finger endonucleases"/>
    <property type="match status" value="1"/>
</dbReference>
<dbReference type="Proteomes" id="UP000515318">
    <property type="component" value="Segment"/>
</dbReference>